<gene>
    <name evidence="4" type="ORF">D7I47_08800</name>
</gene>
<comment type="similarity">
    <text evidence="1">Belongs to the NAD(P)-dependent epimerase/dehydratase family.</text>
</comment>
<evidence type="ECO:0000313" key="4">
    <source>
        <dbReference type="EMBL" id="AYF98345.1"/>
    </source>
</evidence>
<feature type="compositionally biased region" description="Basic and acidic residues" evidence="2">
    <location>
        <begin position="26"/>
        <end position="42"/>
    </location>
</feature>
<dbReference type="InterPro" id="IPR036291">
    <property type="entry name" value="NAD(P)-bd_dom_sf"/>
</dbReference>
<dbReference type="KEGG" id="lyd:D7I47_08800"/>
<evidence type="ECO:0000313" key="5">
    <source>
        <dbReference type="Proteomes" id="UP000278886"/>
    </source>
</evidence>
<proteinExistence type="inferred from homology"/>
<organism evidence="4 5">
    <name type="scientific">Protaetiibacter intestinalis</name>
    <dbReference type="NCBI Taxonomy" id="2419774"/>
    <lineage>
        <taxon>Bacteria</taxon>
        <taxon>Bacillati</taxon>
        <taxon>Actinomycetota</taxon>
        <taxon>Actinomycetes</taxon>
        <taxon>Micrococcales</taxon>
        <taxon>Microbacteriaceae</taxon>
        <taxon>Protaetiibacter</taxon>
    </lineage>
</organism>
<name>A0A387BB50_9MICO</name>
<dbReference type="SUPFAM" id="SSF51735">
    <property type="entry name" value="NAD(P)-binding Rossmann-fold domains"/>
    <property type="match status" value="1"/>
</dbReference>
<dbReference type="InterPro" id="IPR001509">
    <property type="entry name" value="Epimerase_deHydtase"/>
</dbReference>
<dbReference type="Proteomes" id="UP000278886">
    <property type="component" value="Chromosome"/>
</dbReference>
<dbReference type="PANTHER" id="PTHR43000">
    <property type="entry name" value="DTDP-D-GLUCOSE 4,6-DEHYDRATASE-RELATED"/>
    <property type="match status" value="1"/>
</dbReference>
<feature type="compositionally biased region" description="Basic and acidic residues" evidence="2">
    <location>
        <begin position="60"/>
        <end position="72"/>
    </location>
</feature>
<sequence length="412" mass="45364">MVRGTGRPRLLVDLGAVRCAQSAHLPRSDRHPRDRLDSRSERPIPAAHARGRSSGDDLADPLRDPLHDDLPGHRPRGHRYCREPPRATRLASHPHPKGSDVMKALVTGAAGFIGSHLVEELLDRGHEVVALDCFLDESYPSDVKRQTWRSFAEHPRVTAFELDLRTDDLSPALDGVTHVVNEAGMPGLIRSWEDLRLYLDCNVLALDRLISASSVVGVERFVQISTSSVYGLHAVGDETQKTDPVSPYGVSKLAAEKLVLAHYSNFGFPATVLRYFSVYGPRQRPDMGYHKFIEAVLDQRPIRVHGDGQQTRTNTYVTDCAAGTANALEHARAGEVYNISGSKSISVLDSLDLISDALQLPHEIEFVATRPGDQLETRGDYAKASAEFGYAPSVAPAAGLASQAKWHRDRRR</sequence>
<protein>
    <submittedName>
        <fullName evidence="4">NAD-dependent epimerase/dehydratase family protein</fullName>
    </submittedName>
</protein>
<evidence type="ECO:0000259" key="3">
    <source>
        <dbReference type="Pfam" id="PF01370"/>
    </source>
</evidence>
<feature type="domain" description="NAD-dependent epimerase/dehydratase" evidence="3">
    <location>
        <begin position="104"/>
        <end position="339"/>
    </location>
</feature>
<dbReference type="EMBL" id="CP032630">
    <property type="protein sequence ID" value="AYF98345.1"/>
    <property type="molecule type" value="Genomic_DNA"/>
</dbReference>
<dbReference type="Gene3D" id="3.40.50.720">
    <property type="entry name" value="NAD(P)-binding Rossmann-like Domain"/>
    <property type="match status" value="1"/>
</dbReference>
<keyword evidence="5" id="KW-1185">Reference proteome</keyword>
<feature type="region of interest" description="Disordered" evidence="2">
    <location>
        <begin position="23"/>
        <end position="98"/>
    </location>
</feature>
<accession>A0A387BB50</accession>
<evidence type="ECO:0000256" key="1">
    <source>
        <dbReference type="ARBA" id="ARBA00007637"/>
    </source>
</evidence>
<reference evidence="5" key="1">
    <citation type="submission" date="2018-09" db="EMBL/GenBank/DDBJ databases">
        <title>Genome sequencing of strain 2DFWR-13.</title>
        <authorList>
            <person name="Heo J."/>
            <person name="Kim S.-J."/>
            <person name="Kwon S.-W."/>
        </authorList>
    </citation>
    <scope>NUCLEOTIDE SEQUENCE [LARGE SCALE GENOMIC DNA]</scope>
    <source>
        <strain evidence="5">2DFWR-13</strain>
    </source>
</reference>
<dbReference type="AlphaFoldDB" id="A0A387BB50"/>
<dbReference type="Pfam" id="PF01370">
    <property type="entry name" value="Epimerase"/>
    <property type="match status" value="1"/>
</dbReference>
<evidence type="ECO:0000256" key="2">
    <source>
        <dbReference type="SAM" id="MobiDB-lite"/>
    </source>
</evidence>